<dbReference type="InterPro" id="IPR033799">
    <property type="entry name" value="CdiA_EC869-like"/>
</dbReference>
<dbReference type="EMBL" id="AXDT01000410">
    <property type="protein sequence ID" value="ERT10289.1"/>
    <property type="molecule type" value="Genomic_DNA"/>
</dbReference>
<proteinExistence type="predicted"/>
<dbReference type="AlphaFoldDB" id="U7QQN8"/>
<name>U7QQN8_PHOTE</name>
<comment type="caution">
    <text evidence="2">The sequence shown here is derived from an EMBL/GenBank/DDBJ whole genome shotgun (WGS) entry which is preliminary data.</text>
</comment>
<evidence type="ECO:0000313" key="2">
    <source>
        <dbReference type="EMBL" id="ERT10289.1"/>
    </source>
</evidence>
<dbReference type="Gene3D" id="3.40.1350.110">
    <property type="match status" value="1"/>
</dbReference>
<dbReference type="Proteomes" id="UP000017133">
    <property type="component" value="Unassembled WGS sequence"/>
</dbReference>
<evidence type="ECO:0000259" key="1">
    <source>
        <dbReference type="Pfam" id="PF21111"/>
    </source>
</evidence>
<dbReference type="PATRIC" id="fig|1389415.4.peg.5092"/>
<keyword evidence="3" id="KW-1185">Reference proteome</keyword>
<evidence type="ECO:0000313" key="3">
    <source>
        <dbReference type="Proteomes" id="UP000017133"/>
    </source>
</evidence>
<dbReference type="Pfam" id="PF21111">
    <property type="entry name" value="CDI_toxin_EC869_like"/>
    <property type="match status" value="1"/>
</dbReference>
<feature type="domain" description="CdiA toxin EC869-like" evidence="1">
    <location>
        <begin position="85"/>
        <end position="207"/>
    </location>
</feature>
<protein>
    <recommendedName>
        <fullName evidence="1">CdiA toxin EC869-like domain-containing protein</fullName>
    </recommendedName>
</protein>
<organism evidence="2 3">
    <name type="scientific">Photorhabdus temperata J3</name>
    <dbReference type="NCBI Taxonomy" id="1389415"/>
    <lineage>
        <taxon>Bacteria</taxon>
        <taxon>Pseudomonadati</taxon>
        <taxon>Pseudomonadota</taxon>
        <taxon>Gammaproteobacteria</taxon>
        <taxon>Enterobacterales</taxon>
        <taxon>Morganellaceae</taxon>
        <taxon>Photorhabdus</taxon>
    </lineage>
</organism>
<dbReference type="CDD" id="cd13444">
    <property type="entry name" value="CDI_toxin_EC869_like"/>
    <property type="match status" value="1"/>
</dbReference>
<reference evidence="2 3" key="1">
    <citation type="submission" date="2013-10" db="EMBL/GenBank/DDBJ databases">
        <title>Whole Genome Shotgun Sequence of Photorhabdus temperata J3.</title>
        <authorList>
            <person name="Park G.-S."/>
            <person name="Hong S.-J."/>
            <person name="Shin J.-H."/>
        </authorList>
    </citation>
    <scope>NUCLEOTIDE SEQUENCE [LARGE SCALE GENOMIC DNA]</scope>
    <source>
        <strain evidence="2 3">J3</strain>
    </source>
</reference>
<feature type="non-terminal residue" evidence="2">
    <location>
        <position position="1"/>
    </location>
</feature>
<dbReference type="GO" id="GO:0004530">
    <property type="term" value="F:deoxyribonuclease I activity"/>
    <property type="evidence" value="ECO:0007669"/>
    <property type="project" value="InterPro"/>
</dbReference>
<gene>
    <name evidence="2" type="ORF">O185_25790</name>
</gene>
<accession>U7QQN8</accession>
<sequence length="210" mass="22823">EAAVGTGVLATGAVKVLGNTQEGAKNLAGELSHVSKPLLSNAKPNTNTVTGLMEKEALYIERNSATATVSASETGIQWGKGNMKQGMPWEDYVGTQLPVGSRLPKNFKTFDYYDASTKTAVSAKTMDIQTLSKLTRPKQIYGSIKGNIDDVMKFETYTLSRRTIDSSMIVNREIQLAVSANTTKAQWIEINRAIEYGKIQGVKVTVTQVK</sequence>